<dbReference type="RefSeq" id="WP_046762323.1">
    <property type="nucleotide sequence ID" value="NZ_LBIC01000001.1"/>
</dbReference>
<evidence type="ECO:0000256" key="1">
    <source>
        <dbReference type="SAM" id="MobiDB-lite"/>
    </source>
</evidence>
<name>A0A0M3AVF3_9SPHN</name>
<evidence type="ECO:0000313" key="3">
    <source>
        <dbReference type="Proteomes" id="UP000033874"/>
    </source>
</evidence>
<dbReference type="Proteomes" id="UP000033874">
    <property type="component" value="Unassembled WGS sequence"/>
</dbReference>
<evidence type="ECO:0000313" key="2">
    <source>
        <dbReference type="EMBL" id="KKW93888.1"/>
    </source>
</evidence>
<feature type="compositionally biased region" description="Polar residues" evidence="1">
    <location>
        <begin position="114"/>
        <end position="123"/>
    </location>
</feature>
<organism evidence="2 3">
    <name type="scientific">Sphingobium chungbukense</name>
    <dbReference type="NCBI Taxonomy" id="56193"/>
    <lineage>
        <taxon>Bacteria</taxon>
        <taxon>Pseudomonadati</taxon>
        <taxon>Pseudomonadota</taxon>
        <taxon>Alphaproteobacteria</taxon>
        <taxon>Sphingomonadales</taxon>
        <taxon>Sphingomonadaceae</taxon>
        <taxon>Sphingobium</taxon>
    </lineage>
</organism>
<protein>
    <submittedName>
        <fullName evidence="2">Uncharacterized protein</fullName>
    </submittedName>
</protein>
<feature type="region of interest" description="Disordered" evidence="1">
    <location>
        <begin position="1"/>
        <end position="24"/>
    </location>
</feature>
<dbReference type="PATRIC" id="fig|56193.3.peg.892"/>
<proteinExistence type="predicted"/>
<accession>A0A0M3AVF3</accession>
<keyword evidence="3" id="KW-1185">Reference proteome</keyword>
<dbReference type="STRING" id="56193.YP76_04345"/>
<comment type="caution">
    <text evidence="2">The sequence shown here is derived from an EMBL/GenBank/DDBJ whole genome shotgun (WGS) entry which is preliminary data.</text>
</comment>
<sequence length="139" mass="15383">MTDAAYQPGDPNGPRRAADGGHVPGACNTMGEFIRSLEDGQFDADCYEQIKDLSAALAEHAWRNGGKAKGKATITIDFTQDGGLTEIKAKFKVAKPEDHRAKSVMWRTEDNRFTRTQPNQQQLFGIRDVSGPAERPRDY</sequence>
<reference evidence="2 3" key="1">
    <citation type="submission" date="2015-04" db="EMBL/GenBank/DDBJ databases">
        <title>Genome sequence of aromatic hydrocarbons-degrading Sphingobium chungbukense DJ77.</title>
        <authorList>
            <person name="Kim Y.-C."/>
            <person name="Chae J.-C."/>
        </authorList>
    </citation>
    <scope>NUCLEOTIDE SEQUENCE [LARGE SCALE GENOMIC DNA]</scope>
    <source>
        <strain evidence="2 3">DJ77</strain>
    </source>
</reference>
<dbReference type="EMBL" id="LBIC01000001">
    <property type="protein sequence ID" value="KKW93888.1"/>
    <property type="molecule type" value="Genomic_DNA"/>
</dbReference>
<dbReference type="AlphaFoldDB" id="A0A0M3AVF3"/>
<gene>
    <name evidence="2" type="ORF">YP76_04345</name>
</gene>
<feature type="region of interest" description="Disordered" evidence="1">
    <location>
        <begin position="110"/>
        <end position="139"/>
    </location>
</feature>